<evidence type="ECO:0000256" key="3">
    <source>
        <dbReference type="ARBA" id="ARBA00023602"/>
    </source>
</evidence>
<dbReference type="GO" id="GO:0051879">
    <property type="term" value="F:Hsp90 protein binding"/>
    <property type="evidence" value="ECO:0007669"/>
    <property type="project" value="InterPro"/>
</dbReference>
<dbReference type="InterPro" id="IPR044059">
    <property type="entry name" value="Csn1/TTC4_wheel"/>
</dbReference>
<evidence type="ECO:0000256" key="1">
    <source>
        <dbReference type="ARBA" id="ARBA00022737"/>
    </source>
</evidence>
<dbReference type="InterPro" id="IPR011990">
    <property type="entry name" value="TPR-like_helical_dom_sf"/>
</dbReference>
<proteinExistence type="inferred from homology"/>
<dbReference type="PANTHER" id="PTHR46035:SF1">
    <property type="entry name" value="TETRATRICOPEPTIDE REPEAT PROTEIN 4"/>
    <property type="match status" value="1"/>
</dbReference>
<dbReference type="SMART" id="SM00028">
    <property type="entry name" value="TPR"/>
    <property type="match status" value="2"/>
</dbReference>
<reference evidence="5 6" key="1">
    <citation type="submission" date="2022-07" db="EMBL/GenBank/DDBJ databases">
        <title>Genome-wide signatures of adaptation to extreme environments.</title>
        <authorList>
            <person name="Cho C.H."/>
            <person name="Yoon H.S."/>
        </authorList>
    </citation>
    <scope>NUCLEOTIDE SEQUENCE [LARGE SCALE GENOMIC DNA]</scope>
    <source>
        <strain evidence="5 6">DBV 063 E5</strain>
    </source>
</reference>
<dbReference type="Proteomes" id="UP001301350">
    <property type="component" value="Unassembled WGS sequence"/>
</dbReference>
<organism evidence="5 6">
    <name type="scientific">Cyanidium caldarium</name>
    <name type="common">Red alga</name>
    <dbReference type="NCBI Taxonomy" id="2771"/>
    <lineage>
        <taxon>Eukaryota</taxon>
        <taxon>Rhodophyta</taxon>
        <taxon>Bangiophyceae</taxon>
        <taxon>Cyanidiales</taxon>
        <taxon>Cyanidiaceae</taxon>
        <taxon>Cyanidium</taxon>
    </lineage>
</organism>
<evidence type="ECO:0000256" key="2">
    <source>
        <dbReference type="ARBA" id="ARBA00022803"/>
    </source>
</evidence>
<dbReference type="GO" id="GO:0005829">
    <property type="term" value="C:cytosol"/>
    <property type="evidence" value="ECO:0007669"/>
    <property type="project" value="TreeGrafter"/>
</dbReference>
<dbReference type="SUPFAM" id="SSF48452">
    <property type="entry name" value="TPR-like"/>
    <property type="match status" value="1"/>
</dbReference>
<keyword evidence="2" id="KW-0802">TPR repeat</keyword>
<evidence type="ECO:0000313" key="6">
    <source>
        <dbReference type="Proteomes" id="UP001301350"/>
    </source>
</evidence>
<comment type="caution">
    <text evidence="5">The sequence shown here is derived from an EMBL/GenBank/DDBJ whole genome shotgun (WGS) entry which is preliminary data.</text>
</comment>
<name>A0AAV9IRG0_CYACA</name>
<dbReference type="PANTHER" id="PTHR46035">
    <property type="entry name" value="TETRATRICOPEPTIDE REPEAT PROTEIN 4"/>
    <property type="match status" value="1"/>
</dbReference>
<gene>
    <name evidence="5" type="ORF">CDCA_CDCA03G0857</name>
</gene>
<dbReference type="Pfam" id="PF18972">
    <property type="entry name" value="Wheel"/>
    <property type="match status" value="1"/>
</dbReference>
<dbReference type="GO" id="GO:0030544">
    <property type="term" value="F:Hsp70 protein binding"/>
    <property type="evidence" value="ECO:0007669"/>
    <property type="project" value="TreeGrafter"/>
</dbReference>
<dbReference type="EMBL" id="JANCYW010000003">
    <property type="protein sequence ID" value="KAK4534832.1"/>
    <property type="molecule type" value="Genomic_DNA"/>
</dbReference>
<evidence type="ECO:0000259" key="4">
    <source>
        <dbReference type="Pfam" id="PF18972"/>
    </source>
</evidence>
<sequence>MSDDRADVPALFLNRVEEVPPDSALAHVLRDEETPEERAELARDRGNAFFRAAMRVARQTREAPADEAVKELTPVERQDRVQALLRQAAEWYTQGLEVGCAERAVNAALYVNRATVHIQRGNYGRALQDARRCLERWDDAYVKAYQRAAYAAMQLSRYAEAMRWCEAGLALAPGRGAAAGSDAQALQTLREQIQQRQRAEQQRQQRMYDARWRTQQEQRRLLAALQERGVRIGAPLFAQQRRYPTTMPRWAVDDGDDGASSLLWPLLVVYPEHDQSDYLEAVHEATSLHEVLQWLLPPPGAPALPWDRADLYRPDQVCAWYATQWTRTADDTDTFVGSTLPPDAIGEWRPVPLEPHQATDAGSGGSGWSLGALLRQPDYTVPLFPVLLIAPIPCPPRPGWLLAHRS</sequence>
<keyword evidence="6" id="KW-1185">Reference proteome</keyword>
<dbReference type="CDD" id="cd21377">
    <property type="entry name" value="CTWD_Cns1-like"/>
    <property type="match status" value="1"/>
</dbReference>
<accession>A0AAV9IRG0</accession>
<feature type="domain" description="Cns1/TTC4 wheel" evidence="4">
    <location>
        <begin position="256"/>
        <end position="324"/>
    </location>
</feature>
<keyword evidence="1" id="KW-0677">Repeat</keyword>
<dbReference type="Gene3D" id="1.25.40.10">
    <property type="entry name" value="Tetratricopeptide repeat domain"/>
    <property type="match status" value="1"/>
</dbReference>
<dbReference type="GO" id="GO:0006457">
    <property type="term" value="P:protein folding"/>
    <property type="evidence" value="ECO:0007669"/>
    <property type="project" value="TreeGrafter"/>
</dbReference>
<dbReference type="AlphaFoldDB" id="A0AAV9IRG0"/>
<dbReference type="GO" id="GO:0005634">
    <property type="term" value="C:nucleus"/>
    <property type="evidence" value="ECO:0007669"/>
    <property type="project" value="TreeGrafter"/>
</dbReference>
<protein>
    <recommendedName>
        <fullName evidence="4">Cns1/TTC4 wheel domain-containing protein</fullName>
    </recommendedName>
</protein>
<evidence type="ECO:0000313" key="5">
    <source>
        <dbReference type="EMBL" id="KAK4534832.1"/>
    </source>
</evidence>
<dbReference type="InterPro" id="IPR019734">
    <property type="entry name" value="TPR_rpt"/>
</dbReference>
<comment type="similarity">
    <text evidence="3">Belongs to the TTC4 family.</text>
</comment>